<evidence type="ECO:0000256" key="3">
    <source>
        <dbReference type="SAM" id="Phobius"/>
    </source>
</evidence>
<dbReference type="GO" id="GO:0006465">
    <property type="term" value="P:signal peptide processing"/>
    <property type="evidence" value="ECO:0007669"/>
    <property type="project" value="UniProtKB-UniRule"/>
</dbReference>
<feature type="compositionally biased region" description="Gly residues" evidence="2">
    <location>
        <begin position="163"/>
        <end position="173"/>
    </location>
</feature>
<proteinExistence type="predicted"/>
<evidence type="ECO:0000256" key="2">
    <source>
        <dbReference type="SAM" id="MobiDB-lite"/>
    </source>
</evidence>
<comment type="caution">
    <text evidence="4">The sequence shown here is derived from an EMBL/GenBank/DDBJ whole genome shotgun (WGS) entry which is preliminary data.</text>
</comment>
<reference evidence="4 5" key="2">
    <citation type="submission" date="2019-09" db="EMBL/GenBank/DDBJ databases">
        <authorList>
            <person name="Jin C."/>
        </authorList>
    </citation>
    <scope>NUCLEOTIDE SEQUENCE [LARGE SCALE GENOMIC DNA]</scope>
    <source>
        <strain evidence="4 5">BN140041</strain>
    </source>
</reference>
<reference evidence="4 5" key="1">
    <citation type="submission" date="2019-09" db="EMBL/GenBank/DDBJ databases">
        <title>Nocardioides panacisoli sp. nov., isolated from the soil of a ginseng field.</title>
        <authorList>
            <person name="Cho C."/>
        </authorList>
    </citation>
    <scope>NUCLEOTIDE SEQUENCE [LARGE SCALE GENOMIC DNA]</scope>
    <source>
        <strain evidence="4 5">BN140041</strain>
    </source>
</reference>
<dbReference type="InterPro" id="IPR001733">
    <property type="entry name" value="Peptidase_S26B"/>
</dbReference>
<keyword evidence="5" id="KW-1185">Reference proteome</keyword>
<gene>
    <name evidence="4" type="ORF">F0U47_19170</name>
</gene>
<evidence type="ECO:0000256" key="1">
    <source>
        <dbReference type="NCBIfam" id="TIGR02228"/>
    </source>
</evidence>
<dbReference type="AlphaFoldDB" id="A0A5B1LVN3"/>
<keyword evidence="3" id="KW-0812">Transmembrane</keyword>
<feature type="region of interest" description="Disordered" evidence="2">
    <location>
        <begin position="154"/>
        <end position="189"/>
    </location>
</feature>
<organism evidence="4 5">
    <name type="scientific">Nocardioides antri</name>
    <dbReference type="NCBI Taxonomy" id="2607659"/>
    <lineage>
        <taxon>Bacteria</taxon>
        <taxon>Bacillati</taxon>
        <taxon>Actinomycetota</taxon>
        <taxon>Actinomycetes</taxon>
        <taxon>Propionibacteriales</taxon>
        <taxon>Nocardioidaceae</taxon>
        <taxon>Nocardioides</taxon>
    </lineage>
</organism>
<dbReference type="GO" id="GO:0016020">
    <property type="term" value="C:membrane"/>
    <property type="evidence" value="ECO:0007669"/>
    <property type="project" value="UniProtKB-UniRule"/>
</dbReference>
<keyword evidence="3" id="KW-1133">Transmembrane helix</keyword>
<dbReference type="Proteomes" id="UP000324351">
    <property type="component" value="Unassembled WGS sequence"/>
</dbReference>
<keyword evidence="3" id="KW-0472">Membrane</keyword>
<evidence type="ECO:0000313" key="4">
    <source>
        <dbReference type="EMBL" id="KAA1424208.1"/>
    </source>
</evidence>
<sequence>MARARRVLLTVGAVIGALCLVVAVAGPLFGAKTLVVRSGSMAPAMPTGSLAVSWPVDAADVAVGDVVSVVDADGSRVTHRVVGVQPAEGDGAALTLQGDANPTPDAEVYEVTEADRVLVSVPWAGRVVAFLGTTWGLLALGALTAGLLGYAFRPTRTPRDPGGRGGAAQGGTPGRRASEDDGPERDRRAPHDARGLLLRALGAAPLVAALVVAHGAAGTSAAFADTAALTTGAVAGYSVVSPVAIAAPGNCTASNSALGSSMTLRWTGISPAAQPRPQLANYEYQLRFLDRNNANAVLNTIVVAHSGLAGSQQTYQLTSGTIGNLLGLNLFASNRVTTEIRSRLKTTTWTGSTVVSTNWTLSTVLGIATFTCNQ</sequence>
<feature type="compositionally biased region" description="Basic and acidic residues" evidence="2">
    <location>
        <begin position="176"/>
        <end position="189"/>
    </location>
</feature>
<protein>
    <recommendedName>
        <fullName evidence="1">Signal peptidase I</fullName>
        <ecNumber evidence="1">3.4.21.89</ecNumber>
    </recommendedName>
</protein>
<dbReference type="GO" id="GO:0009003">
    <property type="term" value="F:signal peptidase activity"/>
    <property type="evidence" value="ECO:0007669"/>
    <property type="project" value="UniProtKB-EC"/>
</dbReference>
<feature type="transmembrane region" description="Helical" evidence="3">
    <location>
        <begin position="127"/>
        <end position="152"/>
    </location>
</feature>
<dbReference type="EMBL" id="VUJW01000013">
    <property type="protein sequence ID" value="KAA1424208.1"/>
    <property type="molecule type" value="Genomic_DNA"/>
</dbReference>
<dbReference type="EC" id="3.4.21.89" evidence="1"/>
<dbReference type="NCBIfam" id="TIGR02228">
    <property type="entry name" value="sigpep_I_arch"/>
    <property type="match status" value="1"/>
</dbReference>
<evidence type="ECO:0000313" key="5">
    <source>
        <dbReference type="Proteomes" id="UP000324351"/>
    </source>
</evidence>
<feature type="transmembrane region" description="Helical" evidence="3">
    <location>
        <begin position="196"/>
        <end position="217"/>
    </location>
</feature>
<accession>A0A5B1LVN3</accession>
<dbReference type="GO" id="GO:0004252">
    <property type="term" value="F:serine-type endopeptidase activity"/>
    <property type="evidence" value="ECO:0007669"/>
    <property type="project" value="UniProtKB-UniRule"/>
</dbReference>
<keyword evidence="4" id="KW-0378">Hydrolase</keyword>
<name>A0A5B1LVN3_9ACTN</name>